<comment type="caution">
    <text evidence="2">The sequence shown here is derived from an EMBL/GenBank/DDBJ whole genome shotgun (WGS) entry which is preliminary data.</text>
</comment>
<feature type="region of interest" description="Disordered" evidence="1">
    <location>
        <begin position="73"/>
        <end position="94"/>
    </location>
</feature>
<dbReference type="Proteomes" id="UP001172101">
    <property type="component" value="Unassembled WGS sequence"/>
</dbReference>
<evidence type="ECO:0000256" key="1">
    <source>
        <dbReference type="SAM" id="MobiDB-lite"/>
    </source>
</evidence>
<dbReference type="EMBL" id="JAUIRO010000004">
    <property type="protein sequence ID" value="KAK0717510.1"/>
    <property type="molecule type" value="Genomic_DNA"/>
</dbReference>
<keyword evidence="3" id="KW-1185">Reference proteome</keyword>
<dbReference type="RefSeq" id="XP_060296303.1">
    <property type="nucleotide sequence ID" value="XM_060434239.1"/>
</dbReference>
<dbReference type="GeneID" id="85317509"/>
<accession>A0AA40AKL9</accession>
<proteinExistence type="predicted"/>
<sequence>MGRRLPIQQSAGLVTGQAGRPFAVCQGPSPVTPSSPAECNRCPPARVGPGAVGVGGEGPSTSVPKCWRRIVWQPTDRRASKQNGSPPPPTRRIRPFGRLAIASFPWTWPDPSSRAGSVSAPCSAPCLCGGIRAVLRAPLSGLGGNRRTLVMYASARSSAMRTADAMRAACSTSSRRAEDPDRQAQCPFCSWVCACVLLAGGSGQARIVSRYFSSCRDGVVLFGSINTTVQNLT</sequence>
<evidence type="ECO:0000313" key="2">
    <source>
        <dbReference type="EMBL" id="KAK0717510.1"/>
    </source>
</evidence>
<protein>
    <submittedName>
        <fullName evidence="2">Uncharacterized protein</fullName>
    </submittedName>
</protein>
<dbReference type="AlphaFoldDB" id="A0AA40AKL9"/>
<reference evidence="2" key="1">
    <citation type="submission" date="2023-06" db="EMBL/GenBank/DDBJ databases">
        <title>Genome-scale phylogeny and comparative genomics of the fungal order Sordariales.</title>
        <authorList>
            <consortium name="Lawrence Berkeley National Laboratory"/>
            <person name="Hensen N."/>
            <person name="Bonometti L."/>
            <person name="Westerberg I."/>
            <person name="Brannstrom I.O."/>
            <person name="Guillou S."/>
            <person name="Cros-Aarteil S."/>
            <person name="Calhoun S."/>
            <person name="Haridas S."/>
            <person name="Kuo A."/>
            <person name="Mondo S."/>
            <person name="Pangilinan J."/>
            <person name="Riley R."/>
            <person name="LaButti K."/>
            <person name="Andreopoulos B."/>
            <person name="Lipzen A."/>
            <person name="Chen C."/>
            <person name="Yanf M."/>
            <person name="Daum C."/>
            <person name="Ng V."/>
            <person name="Clum A."/>
            <person name="Steindorff A."/>
            <person name="Ohm R."/>
            <person name="Martin F."/>
            <person name="Silar P."/>
            <person name="Natvig D."/>
            <person name="Lalanne C."/>
            <person name="Gautier V."/>
            <person name="Ament-velasquez S.L."/>
            <person name="Kruys A."/>
            <person name="Hutchinson M.I."/>
            <person name="Powell A.J."/>
            <person name="Barry K."/>
            <person name="Miller A.N."/>
            <person name="Grigoriev I.V."/>
            <person name="Debuchy R."/>
            <person name="Gladieux P."/>
            <person name="Thoren M.H."/>
            <person name="Johannesson H."/>
        </authorList>
    </citation>
    <scope>NUCLEOTIDE SEQUENCE</scope>
    <source>
        <strain evidence="2">SMH2392-1A</strain>
    </source>
</reference>
<organism evidence="2 3">
    <name type="scientific">Lasiosphaeria miniovina</name>
    <dbReference type="NCBI Taxonomy" id="1954250"/>
    <lineage>
        <taxon>Eukaryota</taxon>
        <taxon>Fungi</taxon>
        <taxon>Dikarya</taxon>
        <taxon>Ascomycota</taxon>
        <taxon>Pezizomycotina</taxon>
        <taxon>Sordariomycetes</taxon>
        <taxon>Sordariomycetidae</taxon>
        <taxon>Sordariales</taxon>
        <taxon>Lasiosphaeriaceae</taxon>
        <taxon>Lasiosphaeria</taxon>
    </lineage>
</organism>
<name>A0AA40AKL9_9PEZI</name>
<gene>
    <name evidence="2" type="ORF">B0T26DRAFT_298362</name>
</gene>
<evidence type="ECO:0000313" key="3">
    <source>
        <dbReference type="Proteomes" id="UP001172101"/>
    </source>
</evidence>